<feature type="domain" description="Integrase catalytic" evidence="2">
    <location>
        <begin position="1"/>
        <end position="84"/>
    </location>
</feature>
<dbReference type="SUPFAM" id="SSF53098">
    <property type="entry name" value="Ribonuclease H-like"/>
    <property type="match status" value="1"/>
</dbReference>
<dbReference type="AlphaFoldDB" id="A0A0C2MC00"/>
<dbReference type="Gene3D" id="3.30.420.10">
    <property type="entry name" value="Ribonuclease H-like superfamily/Ribonuclease H"/>
    <property type="match status" value="1"/>
</dbReference>
<dbReference type="PANTHER" id="PTHR37984:SF5">
    <property type="entry name" value="PROTEIN NYNRIN-LIKE"/>
    <property type="match status" value="1"/>
</dbReference>
<feature type="region of interest" description="Disordered" evidence="1">
    <location>
        <begin position="246"/>
        <end position="267"/>
    </location>
</feature>
<accession>A0A0C2MC00</accession>
<dbReference type="PANTHER" id="PTHR37984">
    <property type="entry name" value="PROTEIN CBG26694"/>
    <property type="match status" value="1"/>
</dbReference>
<evidence type="ECO:0000313" key="3">
    <source>
        <dbReference type="EMBL" id="KII61889.1"/>
    </source>
</evidence>
<dbReference type="InterPro" id="IPR036397">
    <property type="entry name" value="RNaseH_sf"/>
</dbReference>
<dbReference type="OrthoDB" id="5988675at2759"/>
<dbReference type="InterPro" id="IPR050951">
    <property type="entry name" value="Retrovirus_Pol_polyprotein"/>
</dbReference>
<dbReference type="InterPro" id="IPR012337">
    <property type="entry name" value="RNaseH-like_sf"/>
</dbReference>
<keyword evidence="4" id="KW-1185">Reference proteome</keyword>
<protein>
    <recommendedName>
        <fullName evidence="2">Integrase catalytic domain-containing protein</fullName>
    </recommendedName>
</protein>
<sequence>MARSMTLRIGYIRGGDAVVIQAIKDISSRFGIRLRIHSGQGSQFTSGDTIKNCNEMGIEKSQATAKHAEGNGLAERNVQVLKQKQQKICQTSDDWDQQIPLHYSGSGCRVAHRLRQLQLKLFMAESFDVYRIPGLASKILPSICYDYRGFTVGRESNHLGKLDMAGHNSKDTMIRKRKTYLGQKHSTKGLELPSYGQFQVMQMHYPTYLIRSIDNSDRKFRIHHNRTKLYEKVKIPEYSNENIIEKENSTLPSTTPLRRSASTRRIP</sequence>
<evidence type="ECO:0000313" key="4">
    <source>
        <dbReference type="Proteomes" id="UP000031668"/>
    </source>
</evidence>
<gene>
    <name evidence="3" type="ORF">RF11_14165</name>
</gene>
<reference evidence="3 4" key="1">
    <citation type="journal article" date="2014" name="Genome Biol. Evol.">
        <title>The genome of the myxosporean Thelohanellus kitauei shows adaptations to nutrient acquisition within its fish host.</title>
        <authorList>
            <person name="Yang Y."/>
            <person name="Xiong J."/>
            <person name="Zhou Z."/>
            <person name="Huo F."/>
            <person name="Miao W."/>
            <person name="Ran C."/>
            <person name="Liu Y."/>
            <person name="Zhang J."/>
            <person name="Feng J."/>
            <person name="Wang M."/>
            <person name="Wang M."/>
            <person name="Wang L."/>
            <person name="Yao B."/>
        </authorList>
    </citation>
    <scope>NUCLEOTIDE SEQUENCE [LARGE SCALE GENOMIC DNA]</scope>
    <source>
        <strain evidence="3">Wuqing</strain>
    </source>
</reference>
<dbReference type="EMBL" id="JWZT01005187">
    <property type="protein sequence ID" value="KII61889.1"/>
    <property type="molecule type" value="Genomic_DNA"/>
</dbReference>
<name>A0A0C2MC00_THEKT</name>
<dbReference type="GO" id="GO:0015074">
    <property type="term" value="P:DNA integration"/>
    <property type="evidence" value="ECO:0007669"/>
    <property type="project" value="InterPro"/>
</dbReference>
<proteinExistence type="predicted"/>
<dbReference type="GO" id="GO:0003676">
    <property type="term" value="F:nucleic acid binding"/>
    <property type="evidence" value="ECO:0007669"/>
    <property type="project" value="InterPro"/>
</dbReference>
<evidence type="ECO:0000259" key="2">
    <source>
        <dbReference type="PROSITE" id="PS50994"/>
    </source>
</evidence>
<evidence type="ECO:0000256" key="1">
    <source>
        <dbReference type="SAM" id="MobiDB-lite"/>
    </source>
</evidence>
<dbReference type="PROSITE" id="PS50994">
    <property type="entry name" value="INTEGRASE"/>
    <property type="match status" value="1"/>
</dbReference>
<dbReference type="Proteomes" id="UP000031668">
    <property type="component" value="Unassembled WGS sequence"/>
</dbReference>
<dbReference type="InterPro" id="IPR001584">
    <property type="entry name" value="Integrase_cat-core"/>
</dbReference>
<comment type="caution">
    <text evidence="3">The sequence shown here is derived from an EMBL/GenBank/DDBJ whole genome shotgun (WGS) entry which is preliminary data.</text>
</comment>
<organism evidence="3 4">
    <name type="scientific">Thelohanellus kitauei</name>
    <name type="common">Myxosporean</name>
    <dbReference type="NCBI Taxonomy" id="669202"/>
    <lineage>
        <taxon>Eukaryota</taxon>
        <taxon>Metazoa</taxon>
        <taxon>Cnidaria</taxon>
        <taxon>Myxozoa</taxon>
        <taxon>Myxosporea</taxon>
        <taxon>Bivalvulida</taxon>
        <taxon>Platysporina</taxon>
        <taxon>Myxobolidae</taxon>
        <taxon>Thelohanellus</taxon>
    </lineage>
</organism>